<comment type="caution">
    <text evidence="1">The sequence shown here is derived from an EMBL/GenBank/DDBJ whole genome shotgun (WGS) entry which is preliminary data.</text>
</comment>
<sequence>MQKVSYRNKTILIAPDTGRQPGFYGPNDEIDGDVARRAGISNTICRYKRKRVSKGFAEISMNDVARNMFASLDAVDLVACASRTRTSETSQK</sequence>
<evidence type="ECO:0000313" key="2">
    <source>
        <dbReference type="Proteomes" id="UP000779574"/>
    </source>
</evidence>
<protein>
    <submittedName>
        <fullName evidence="1">Uncharacterized protein</fullName>
    </submittedName>
</protein>
<evidence type="ECO:0000313" key="1">
    <source>
        <dbReference type="EMBL" id="KAG9701392.1"/>
    </source>
</evidence>
<name>A0A9P8EYP5_AURME</name>
<gene>
    <name evidence="1" type="ORF">KCU76_g79</name>
</gene>
<accession>A0A9P8EYP5</accession>
<dbReference type="EMBL" id="JAHFXF010000001">
    <property type="protein sequence ID" value="KAG9701392.1"/>
    <property type="molecule type" value="Genomic_DNA"/>
</dbReference>
<organism evidence="1 2">
    <name type="scientific">Aureobasidium melanogenum</name>
    <name type="common">Aureobasidium pullulans var. melanogenum</name>
    <dbReference type="NCBI Taxonomy" id="46634"/>
    <lineage>
        <taxon>Eukaryota</taxon>
        <taxon>Fungi</taxon>
        <taxon>Dikarya</taxon>
        <taxon>Ascomycota</taxon>
        <taxon>Pezizomycotina</taxon>
        <taxon>Dothideomycetes</taxon>
        <taxon>Dothideomycetidae</taxon>
        <taxon>Dothideales</taxon>
        <taxon>Saccotheciaceae</taxon>
        <taxon>Aureobasidium</taxon>
    </lineage>
</organism>
<reference evidence="1" key="2">
    <citation type="submission" date="2021-08" db="EMBL/GenBank/DDBJ databases">
        <authorList>
            <person name="Gostincar C."/>
            <person name="Sun X."/>
            <person name="Song Z."/>
            <person name="Gunde-Cimerman N."/>
        </authorList>
    </citation>
    <scope>NUCLEOTIDE SEQUENCE</scope>
    <source>
        <strain evidence="1">EXF-9911</strain>
    </source>
</reference>
<dbReference type="Proteomes" id="UP000779574">
    <property type="component" value="Unassembled WGS sequence"/>
</dbReference>
<dbReference type="AlphaFoldDB" id="A0A9P8EYP5"/>
<reference evidence="1" key="1">
    <citation type="journal article" date="2021" name="J Fungi (Basel)">
        <title>Virulence traits and population genomics of the black yeast Aureobasidium melanogenum.</title>
        <authorList>
            <person name="Cernosa A."/>
            <person name="Sun X."/>
            <person name="Gostincar C."/>
            <person name="Fang C."/>
            <person name="Gunde-Cimerman N."/>
            <person name="Song Z."/>
        </authorList>
    </citation>
    <scope>NUCLEOTIDE SEQUENCE</scope>
    <source>
        <strain evidence="1">EXF-9911</strain>
    </source>
</reference>
<feature type="non-terminal residue" evidence="1">
    <location>
        <position position="92"/>
    </location>
</feature>
<proteinExistence type="predicted"/>